<keyword evidence="16" id="KW-1185">Reference proteome</keyword>
<dbReference type="InterPro" id="IPR004506">
    <property type="entry name" value="MnmA-like"/>
</dbReference>
<dbReference type="Pfam" id="PF20258">
    <property type="entry name" value="tRNA_Me_trans_C"/>
    <property type="match status" value="1"/>
</dbReference>
<dbReference type="GO" id="GO:0005739">
    <property type="term" value="C:mitochondrion"/>
    <property type="evidence" value="ECO:0007669"/>
    <property type="project" value="UniProtKB-SubCell"/>
</dbReference>
<dbReference type="EnsemblMetazoa" id="G29377.7">
    <property type="protein sequence ID" value="G29377.7:cds"/>
    <property type="gene ID" value="G29377"/>
</dbReference>
<evidence type="ECO:0000313" key="15">
    <source>
        <dbReference type="EnsemblMetazoa" id="G29377.7:cds"/>
    </source>
</evidence>
<dbReference type="OrthoDB" id="3685at2759"/>
<dbReference type="PANTHER" id="PTHR11933:SF5">
    <property type="entry name" value="MITOCHONDRIAL TRNA-SPECIFIC 2-THIOURIDYLASE 1"/>
    <property type="match status" value="1"/>
</dbReference>
<dbReference type="NCBIfam" id="TIGR00420">
    <property type="entry name" value="trmU"/>
    <property type="match status" value="1"/>
</dbReference>
<sequence>MVKSLAGLRRVVCGVSGGVDSAVSAYILKQKGYEVVGVFMKNWDEKDEVGQCLSDRDMEDAKFVCQHIGIPFQEVNFVKDYWNEVFSPFLKEYQNGNVPNPDIVCNRHIKFNVFQKYAMKQFSADAMATGHYARTSVGENLLLGDSSQGVRLLRAKDIWKDQTFFLSQISQQALRKVLFPLGELKKSEVKQIASEIGLQRIAKKKESMGICFVGKRDFPSFIGQYLEPKPGNIIHVETGEVVGTHQGIHHYTLGQKLIHVNHGRFGKCYIVDKNNITQDIIIAPGTNHPSLFNQEFFAKVPAWIYKEPPGFSEGRVCRLQCRIQRIEASIPCTVSRCGEDQVRVTLEEPLRAITPGQYGVFYDGEECLGSGVITRRGPSLYELQQEKRTIQQ</sequence>
<evidence type="ECO:0000256" key="7">
    <source>
        <dbReference type="ARBA" id="ARBA00022694"/>
    </source>
</evidence>
<evidence type="ECO:0000256" key="4">
    <source>
        <dbReference type="ARBA" id="ARBA00011953"/>
    </source>
</evidence>
<dbReference type="InterPro" id="IPR046885">
    <property type="entry name" value="MnmA-like_C"/>
</dbReference>
<dbReference type="FunFam" id="3.40.50.620:FF:000104">
    <property type="entry name" value="Mitochondrial tRNA-specific 2-thiouridylase 1"/>
    <property type="match status" value="1"/>
</dbReference>
<reference evidence="15" key="1">
    <citation type="submission" date="2022-08" db="UniProtKB">
        <authorList>
            <consortium name="EnsemblMetazoa"/>
        </authorList>
    </citation>
    <scope>IDENTIFICATION</scope>
    <source>
        <strain evidence="15">05x7-T-G4-1.051#20</strain>
    </source>
</reference>
<comment type="subcellular location">
    <subcellularLocation>
        <location evidence="2">Mitochondrion</location>
    </subcellularLocation>
</comment>
<evidence type="ECO:0000256" key="3">
    <source>
        <dbReference type="ARBA" id="ARBA00006191"/>
    </source>
</evidence>
<dbReference type="RefSeq" id="XP_065938212.1">
    <property type="nucleotide sequence ID" value="XM_066082140.1"/>
</dbReference>
<keyword evidence="11" id="KW-1015">Disulfide bond</keyword>
<evidence type="ECO:0000256" key="9">
    <source>
        <dbReference type="ARBA" id="ARBA00022840"/>
    </source>
</evidence>
<dbReference type="OMA" id="PFYVWDL"/>
<evidence type="ECO:0000256" key="8">
    <source>
        <dbReference type="ARBA" id="ARBA00022741"/>
    </source>
</evidence>
<evidence type="ECO:0000256" key="2">
    <source>
        <dbReference type="ARBA" id="ARBA00004173"/>
    </source>
</evidence>
<evidence type="ECO:0000256" key="6">
    <source>
        <dbReference type="ARBA" id="ARBA00022679"/>
    </source>
</evidence>
<evidence type="ECO:0000256" key="10">
    <source>
        <dbReference type="ARBA" id="ARBA00022884"/>
    </source>
</evidence>
<protein>
    <recommendedName>
        <fullName evidence="4">tRNA-5-taurinomethyluridine 2-sulfurtransferase</fullName>
        <ecNumber evidence="4">2.8.1.14</ecNumber>
    </recommendedName>
</protein>
<keyword evidence="9" id="KW-0067">ATP-binding</keyword>
<keyword evidence="7" id="KW-0819">tRNA processing</keyword>
<evidence type="ECO:0000259" key="13">
    <source>
        <dbReference type="Pfam" id="PF20258"/>
    </source>
</evidence>
<organism evidence="15 16">
    <name type="scientific">Magallana gigas</name>
    <name type="common">Pacific oyster</name>
    <name type="synonym">Crassostrea gigas</name>
    <dbReference type="NCBI Taxonomy" id="29159"/>
    <lineage>
        <taxon>Eukaryota</taxon>
        <taxon>Metazoa</taxon>
        <taxon>Spiralia</taxon>
        <taxon>Lophotrochozoa</taxon>
        <taxon>Mollusca</taxon>
        <taxon>Bivalvia</taxon>
        <taxon>Autobranchia</taxon>
        <taxon>Pteriomorphia</taxon>
        <taxon>Ostreida</taxon>
        <taxon>Ostreoidea</taxon>
        <taxon>Ostreidae</taxon>
        <taxon>Magallana</taxon>
    </lineage>
</organism>
<proteinExistence type="inferred from homology"/>
<evidence type="ECO:0000259" key="14">
    <source>
        <dbReference type="Pfam" id="PF20259"/>
    </source>
</evidence>
<dbReference type="NCBIfam" id="NF001138">
    <property type="entry name" value="PRK00143.1"/>
    <property type="match status" value="1"/>
</dbReference>
<dbReference type="CDD" id="cd01998">
    <property type="entry name" value="MnmA_TRMU-like"/>
    <property type="match status" value="1"/>
</dbReference>
<dbReference type="Gene3D" id="2.30.30.280">
    <property type="entry name" value="Adenine nucleotide alpha hydrolases-like domains"/>
    <property type="match status" value="1"/>
</dbReference>
<dbReference type="InterPro" id="IPR023382">
    <property type="entry name" value="MnmA-like_central_sf"/>
</dbReference>
<evidence type="ECO:0000313" key="16">
    <source>
        <dbReference type="Proteomes" id="UP000005408"/>
    </source>
</evidence>
<name>A0A8W8LPH1_MAGGI</name>
<dbReference type="AlphaFoldDB" id="A0A8W8LPH1"/>
<dbReference type="KEGG" id="crg:105345001"/>
<dbReference type="PANTHER" id="PTHR11933">
    <property type="entry name" value="TRNA 5-METHYLAMINOMETHYL-2-THIOURIDYLATE -METHYLTRANSFERASE"/>
    <property type="match status" value="1"/>
</dbReference>
<keyword evidence="10" id="KW-0694">RNA-binding</keyword>
<evidence type="ECO:0000256" key="5">
    <source>
        <dbReference type="ARBA" id="ARBA00022555"/>
    </source>
</evidence>
<dbReference type="EnsemblMetazoa" id="G29377.1">
    <property type="protein sequence ID" value="G29377.1:cds"/>
    <property type="gene ID" value="G29377"/>
</dbReference>
<evidence type="ECO:0000256" key="12">
    <source>
        <dbReference type="ARBA" id="ARBA00049564"/>
    </source>
</evidence>
<dbReference type="Proteomes" id="UP000005408">
    <property type="component" value="Unassembled WGS sequence"/>
</dbReference>
<dbReference type="EC" id="2.8.1.14" evidence="4"/>
<evidence type="ECO:0000256" key="1">
    <source>
        <dbReference type="ARBA" id="ARBA00003986"/>
    </source>
</evidence>
<dbReference type="GO" id="GO:0005524">
    <property type="term" value="F:ATP binding"/>
    <property type="evidence" value="ECO:0007669"/>
    <property type="project" value="UniProtKB-KW"/>
</dbReference>
<keyword evidence="6" id="KW-0808">Transferase</keyword>
<feature type="domain" description="tRNA-specific 2-thiouridylase MnmA-like C-terminal" evidence="13">
    <location>
        <begin position="294"/>
        <end position="373"/>
    </location>
</feature>
<dbReference type="EnsemblMetazoa" id="G29377.8">
    <property type="protein sequence ID" value="G29377.8:cds"/>
    <property type="gene ID" value="G29377"/>
</dbReference>
<dbReference type="InterPro" id="IPR014729">
    <property type="entry name" value="Rossmann-like_a/b/a_fold"/>
</dbReference>
<keyword evidence="8" id="KW-0547">Nucleotide-binding</keyword>
<dbReference type="RefSeq" id="XP_065938213.1">
    <property type="nucleotide sequence ID" value="XM_066082141.1"/>
</dbReference>
<dbReference type="Gene3D" id="3.40.50.620">
    <property type="entry name" value="HUPs"/>
    <property type="match status" value="1"/>
</dbReference>
<feature type="domain" description="tRNA-specific 2-thiouridylase MnmA-like central" evidence="14">
    <location>
        <begin position="220"/>
        <end position="283"/>
    </location>
</feature>
<dbReference type="Gene3D" id="2.40.30.10">
    <property type="entry name" value="Translation factors"/>
    <property type="match status" value="1"/>
</dbReference>
<dbReference type="HAMAP" id="MF_00144">
    <property type="entry name" value="tRNA_thiouridyl_MnmA"/>
    <property type="match status" value="1"/>
</dbReference>
<dbReference type="RefSeq" id="XP_065938211.1">
    <property type="nucleotide sequence ID" value="XM_066082139.1"/>
</dbReference>
<dbReference type="GeneID" id="105345001"/>
<dbReference type="GO" id="GO:0000049">
    <property type="term" value="F:tRNA binding"/>
    <property type="evidence" value="ECO:0007669"/>
    <property type="project" value="UniProtKB-KW"/>
</dbReference>
<accession>A0A8W8LPH1</accession>
<comment type="similarity">
    <text evidence="3">Belongs to the MnmA/TRMU family.</text>
</comment>
<dbReference type="InterPro" id="IPR046884">
    <property type="entry name" value="MnmA-like_central"/>
</dbReference>
<dbReference type="GO" id="GO:0061708">
    <property type="term" value="F:tRNA-5-taurinomethyluridine 2-sulfurtransferase"/>
    <property type="evidence" value="ECO:0007669"/>
    <property type="project" value="UniProtKB-EC"/>
</dbReference>
<keyword evidence="5" id="KW-0820">tRNA-binding</keyword>
<dbReference type="Pfam" id="PF03054">
    <property type="entry name" value="tRNA_Me_trans"/>
    <property type="match status" value="1"/>
</dbReference>
<dbReference type="GO" id="GO:0002143">
    <property type="term" value="P:tRNA wobble position uridine thiolation"/>
    <property type="evidence" value="ECO:0007669"/>
    <property type="project" value="TreeGrafter"/>
</dbReference>
<dbReference type="SUPFAM" id="SSF52402">
    <property type="entry name" value="Adenine nucleotide alpha hydrolases-like"/>
    <property type="match status" value="1"/>
</dbReference>
<evidence type="ECO:0000256" key="11">
    <source>
        <dbReference type="ARBA" id="ARBA00023157"/>
    </source>
</evidence>
<dbReference type="Pfam" id="PF20259">
    <property type="entry name" value="tRNA_Me_trans_M"/>
    <property type="match status" value="1"/>
</dbReference>
<comment type="function">
    <text evidence="1">Catalyzes the 2-thiolation of uridine at the wobble position (U34) of mitochondrial tRNA(Lys), tRNA(Glu) and tRNA(Gln). Required for the formation of 5-taurinomethyl-2-thiouridine (tm5s2U) of mitochondrial tRNA(Lys), tRNA(Glu), and tRNA(Gln) at the wobble position. ATP is required to activate the C2 atom of the wobble base.</text>
</comment>
<comment type="catalytic activity">
    <reaction evidence="12">
        <text>5-taurinomethyluridine(34) in tRNA + S-sulfanyl-L-cysteinyl-[protein] + AH2 + ATP = 5-taurinomethyl-2-thiouridine(34) in tRNA + L-cysteinyl-[protein] + A + AMP + diphosphate + H(+)</text>
        <dbReference type="Rhea" id="RHEA:47040"/>
        <dbReference type="Rhea" id="RHEA-COMP:10131"/>
        <dbReference type="Rhea" id="RHEA-COMP:11726"/>
        <dbReference type="Rhea" id="RHEA-COMP:11732"/>
        <dbReference type="Rhea" id="RHEA-COMP:11733"/>
        <dbReference type="ChEBI" id="CHEBI:13193"/>
        <dbReference type="ChEBI" id="CHEBI:15378"/>
        <dbReference type="ChEBI" id="CHEBI:17499"/>
        <dbReference type="ChEBI" id="CHEBI:29950"/>
        <dbReference type="ChEBI" id="CHEBI:30616"/>
        <dbReference type="ChEBI" id="CHEBI:33019"/>
        <dbReference type="ChEBI" id="CHEBI:61963"/>
        <dbReference type="ChEBI" id="CHEBI:87171"/>
        <dbReference type="ChEBI" id="CHEBI:87172"/>
        <dbReference type="ChEBI" id="CHEBI:456215"/>
        <dbReference type="EC" id="2.8.1.14"/>
    </reaction>
</comment>